<dbReference type="CDD" id="cd07067">
    <property type="entry name" value="HP_PGM_like"/>
    <property type="match status" value="1"/>
</dbReference>
<dbReference type="PANTHER" id="PTHR46517:SF1">
    <property type="entry name" value="FRUCTOSE-2,6-BISPHOSPHATASE TIGAR"/>
    <property type="match status" value="1"/>
</dbReference>
<dbReference type="GO" id="GO:0005829">
    <property type="term" value="C:cytosol"/>
    <property type="evidence" value="ECO:0007669"/>
    <property type="project" value="TreeGrafter"/>
</dbReference>
<evidence type="ECO:0000256" key="1">
    <source>
        <dbReference type="ARBA" id="ARBA00022801"/>
    </source>
</evidence>
<dbReference type="InterPro" id="IPR029033">
    <property type="entry name" value="His_PPase_superfam"/>
</dbReference>
<name>A0A853EP14_9MICO</name>
<accession>A0A853EP14</accession>
<comment type="caution">
    <text evidence="5">The sequence shown here is derived from an EMBL/GenBank/DDBJ whole genome shotgun (WGS) entry which is preliminary data.</text>
</comment>
<reference evidence="5 6" key="1">
    <citation type="submission" date="2020-07" db="EMBL/GenBank/DDBJ databases">
        <title>MOT database genomes.</title>
        <authorList>
            <person name="Joseph S."/>
            <person name="Aduse-Opoku J."/>
            <person name="Hashim A."/>
            <person name="Wade W."/>
            <person name="Curtis M."/>
        </authorList>
    </citation>
    <scope>NUCLEOTIDE SEQUENCE [LARGE SCALE GENOMIC DNA]</scope>
    <source>
        <strain evidence="5 6">DSM 100099</strain>
    </source>
</reference>
<sequence>MLTLHLVRHGRTVFNTERRLQGWCDSPLTADGLVGVRSTASHLAATRLDAAYTSPSGRTRTTAAEILAHHPGTPLVAVDGLKEMSFGDLEASPEDELFREVDARELFGSVLAGTHPGFPEGEPAHEYIERVVAAFETIERAHLDDEHVLVVSHGVTLAVYLRLVVGGDLEPLANASVSTVSVDRAGSRSALNVGFDPSGQGVSAGFEPAEDTTVVETPKP</sequence>
<proteinExistence type="predicted"/>
<feature type="active site" description="Proton donor/acceptor" evidence="2">
    <location>
        <position position="83"/>
    </location>
</feature>
<dbReference type="InterPro" id="IPR051695">
    <property type="entry name" value="Phosphoglycerate_Mutase"/>
</dbReference>
<feature type="region of interest" description="Disordered" evidence="4">
    <location>
        <begin position="198"/>
        <end position="220"/>
    </location>
</feature>
<feature type="active site" description="Tele-phosphohistidine intermediate" evidence="2">
    <location>
        <position position="9"/>
    </location>
</feature>
<evidence type="ECO:0000313" key="6">
    <source>
        <dbReference type="Proteomes" id="UP000561011"/>
    </source>
</evidence>
<dbReference type="PANTHER" id="PTHR46517">
    <property type="entry name" value="FRUCTOSE-2,6-BISPHOSPHATASE TIGAR"/>
    <property type="match status" value="1"/>
</dbReference>
<feature type="binding site" evidence="3">
    <location>
        <begin position="8"/>
        <end position="15"/>
    </location>
    <ligand>
        <name>substrate</name>
    </ligand>
</feature>
<dbReference type="InterPro" id="IPR013078">
    <property type="entry name" value="His_Pase_superF_clade-1"/>
</dbReference>
<organism evidence="5 6">
    <name type="scientific">Sanguibacter inulinus</name>
    <dbReference type="NCBI Taxonomy" id="60922"/>
    <lineage>
        <taxon>Bacteria</taxon>
        <taxon>Bacillati</taxon>
        <taxon>Actinomycetota</taxon>
        <taxon>Actinomycetes</taxon>
        <taxon>Micrococcales</taxon>
        <taxon>Sanguibacteraceae</taxon>
        <taxon>Sanguibacter</taxon>
    </lineage>
</organism>
<dbReference type="GO" id="GO:0004331">
    <property type="term" value="F:fructose-2,6-bisphosphate 2-phosphatase activity"/>
    <property type="evidence" value="ECO:0007669"/>
    <property type="project" value="TreeGrafter"/>
</dbReference>
<dbReference type="SMART" id="SM00855">
    <property type="entry name" value="PGAM"/>
    <property type="match status" value="1"/>
</dbReference>
<dbReference type="Gene3D" id="3.40.50.1240">
    <property type="entry name" value="Phosphoglycerate mutase-like"/>
    <property type="match status" value="1"/>
</dbReference>
<dbReference type="Pfam" id="PF00300">
    <property type="entry name" value="His_Phos_1"/>
    <property type="match status" value="1"/>
</dbReference>
<dbReference type="EMBL" id="JACBYE010000003">
    <property type="protein sequence ID" value="NYS92319.1"/>
    <property type="molecule type" value="Genomic_DNA"/>
</dbReference>
<keyword evidence="6" id="KW-1185">Reference proteome</keyword>
<dbReference type="GO" id="GO:0045820">
    <property type="term" value="P:negative regulation of glycolytic process"/>
    <property type="evidence" value="ECO:0007669"/>
    <property type="project" value="TreeGrafter"/>
</dbReference>
<gene>
    <name evidence="5" type="ORF">HZZ10_02055</name>
</gene>
<dbReference type="Proteomes" id="UP000561011">
    <property type="component" value="Unassembled WGS sequence"/>
</dbReference>
<dbReference type="AlphaFoldDB" id="A0A853EP14"/>
<evidence type="ECO:0000256" key="4">
    <source>
        <dbReference type="SAM" id="MobiDB-lite"/>
    </source>
</evidence>
<evidence type="ECO:0000256" key="2">
    <source>
        <dbReference type="PIRSR" id="PIRSR613078-1"/>
    </source>
</evidence>
<protein>
    <submittedName>
        <fullName evidence="5">Histidine phosphatase family protein</fullName>
    </submittedName>
</protein>
<dbReference type="SUPFAM" id="SSF53254">
    <property type="entry name" value="Phosphoglycerate mutase-like"/>
    <property type="match status" value="1"/>
</dbReference>
<dbReference type="GO" id="GO:0043456">
    <property type="term" value="P:regulation of pentose-phosphate shunt"/>
    <property type="evidence" value="ECO:0007669"/>
    <property type="project" value="TreeGrafter"/>
</dbReference>
<evidence type="ECO:0000256" key="3">
    <source>
        <dbReference type="PIRSR" id="PIRSR613078-2"/>
    </source>
</evidence>
<dbReference type="RefSeq" id="WP_179912216.1">
    <property type="nucleotide sequence ID" value="NZ_JACBYE010000003.1"/>
</dbReference>
<keyword evidence="1" id="KW-0378">Hydrolase</keyword>
<evidence type="ECO:0000313" key="5">
    <source>
        <dbReference type="EMBL" id="NYS92319.1"/>
    </source>
</evidence>
<feature type="binding site" evidence="3">
    <location>
        <position position="58"/>
    </location>
    <ligand>
        <name>substrate</name>
    </ligand>
</feature>